<dbReference type="RefSeq" id="XP_011131109.1">
    <property type="nucleotide sequence ID" value="XM_011132807.1"/>
</dbReference>
<keyword evidence="2" id="KW-1185">Reference proteome</keyword>
<dbReference type="VEuPathDB" id="CryptoDB:GNI_099550"/>
<dbReference type="GeneID" id="22913526"/>
<accession>A0A023B4L9</accession>
<evidence type="ECO:0008006" key="3">
    <source>
        <dbReference type="Google" id="ProtNLM"/>
    </source>
</evidence>
<proteinExistence type="predicted"/>
<dbReference type="AlphaFoldDB" id="A0A023B4L9"/>
<dbReference type="EMBL" id="AFNH02000746">
    <property type="protein sequence ID" value="EZG57063.1"/>
    <property type="molecule type" value="Genomic_DNA"/>
</dbReference>
<dbReference type="Proteomes" id="UP000019763">
    <property type="component" value="Unassembled WGS sequence"/>
</dbReference>
<sequence>MHMTQTSFETTAPFEEDALQVTLKKALQTQASSETPHDRGVHTVDNVVYYRGGIYVPPNLRKISDCHQLPPFLQPGDKRTKSTMFNWPYLHQDATKFVTDCLTCQRLRDSPKIAYWKAQRPRIVCGRIVLSTWSLPNRFHVIKFNSE</sequence>
<evidence type="ECO:0000313" key="1">
    <source>
        <dbReference type="EMBL" id="EZG57063.1"/>
    </source>
</evidence>
<evidence type="ECO:0000313" key="2">
    <source>
        <dbReference type="Proteomes" id="UP000019763"/>
    </source>
</evidence>
<name>A0A023B4L9_GRENI</name>
<organism evidence="1 2">
    <name type="scientific">Gregarina niphandrodes</name>
    <name type="common">Septate eugregarine</name>
    <dbReference type="NCBI Taxonomy" id="110365"/>
    <lineage>
        <taxon>Eukaryota</taxon>
        <taxon>Sar</taxon>
        <taxon>Alveolata</taxon>
        <taxon>Apicomplexa</taxon>
        <taxon>Conoidasida</taxon>
        <taxon>Gregarinasina</taxon>
        <taxon>Eugregarinorida</taxon>
        <taxon>Gregarinidae</taxon>
        <taxon>Gregarina</taxon>
    </lineage>
</organism>
<protein>
    <recommendedName>
        <fullName evidence="3">Integrase zinc-binding domain-containing protein</fullName>
    </recommendedName>
</protein>
<reference evidence="1" key="1">
    <citation type="submission" date="2013-12" db="EMBL/GenBank/DDBJ databases">
        <authorList>
            <person name="Omoto C.K."/>
            <person name="Sibley D."/>
            <person name="Venepally P."/>
            <person name="Hadjithomas M."/>
            <person name="Karamycheva S."/>
            <person name="Brunk B."/>
            <person name="Roos D."/>
            <person name="Caler E."/>
            <person name="Lorenzi H."/>
        </authorList>
    </citation>
    <scope>NUCLEOTIDE SEQUENCE</scope>
</reference>
<comment type="caution">
    <text evidence="1">The sequence shown here is derived from an EMBL/GenBank/DDBJ whole genome shotgun (WGS) entry which is preliminary data.</text>
</comment>
<gene>
    <name evidence="1" type="ORF">GNI_099550</name>
</gene>